<organism evidence="2 3">
    <name type="scientific">Salegentibacter echinorum</name>
    <dbReference type="NCBI Taxonomy" id="1073325"/>
    <lineage>
        <taxon>Bacteria</taxon>
        <taxon>Pseudomonadati</taxon>
        <taxon>Bacteroidota</taxon>
        <taxon>Flavobacteriia</taxon>
        <taxon>Flavobacteriales</taxon>
        <taxon>Flavobacteriaceae</taxon>
        <taxon>Salegentibacter</taxon>
    </lineage>
</organism>
<protein>
    <submittedName>
        <fullName evidence="2">Uncharacterized protein</fullName>
    </submittedName>
</protein>
<dbReference type="EMBL" id="FQVT01000004">
    <property type="protein sequence ID" value="SHF99781.1"/>
    <property type="molecule type" value="Genomic_DNA"/>
</dbReference>
<gene>
    <name evidence="2" type="ORF">SAMN05444483_10437</name>
</gene>
<name>A0A1M5G8K7_SALEC</name>
<accession>A0A1M5G8K7</accession>
<evidence type="ECO:0000313" key="3">
    <source>
        <dbReference type="Proteomes" id="UP000183945"/>
    </source>
</evidence>
<evidence type="ECO:0000256" key="1">
    <source>
        <dbReference type="SAM" id="Phobius"/>
    </source>
</evidence>
<keyword evidence="1" id="KW-0812">Transmembrane</keyword>
<reference evidence="3" key="1">
    <citation type="submission" date="2016-11" db="EMBL/GenBank/DDBJ databases">
        <authorList>
            <person name="Varghese N."/>
            <person name="Submissions S."/>
        </authorList>
    </citation>
    <scope>NUCLEOTIDE SEQUENCE [LARGE SCALE GENOMIC DNA]</scope>
    <source>
        <strain evidence="3">DSM 24579</strain>
    </source>
</reference>
<feature type="transmembrane region" description="Helical" evidence="1">
    <location>
        <begin position="42"/>
        <end position="59"/>
    </location>
</feature>
<dbReference type="AlphaFoldDB" id="A0A1M5G8K7"/>
<evidence type="ECO:0000313" key="2">
    <source>
        <dbReference type="EMBL" id="SHF99781.1"/>
    </source>
</evidence>
<dbReference type="Proteomes" id="UP000183945">
    <property type="component" value="Unassembled WGS sequence"/>
</dbReference>
<proteinExistence type="predicted"/>
<keyword evidence="1" id="KW-0472">Membrane</keyword>
<sequence>MSVGSRSVQVSLNSEQSLFTVSSKFLTEIDENAKQKTPNNEFFIPVLLNFLIRCFALLLR</sequence>
<keyword evidence="1" id="KW-1133">Transmembrane helix</keyword>
<keyword evidence="3" id="KW-1185">Reference proteome</keyword>